<name>A0A0C2N3V0_THEKT</name>
<dbReference type="EMBL" id="JWZT01002809">
    <property type="protein sequence ID" value="KII68547.1"/>
    <property type="molecule type" value="Genomic_DNA"/>
</dbReference>
<keyword evidence="2" id="KW-1185">Reference proteome</keyword>
<reference evidence="1 2" key="1">
    <citation type="journal article" date="2014" name="Genome Biol. Evol.">
        <title>The genome of the myxosporean Thelohanellus kitauei shows adaptations to nutrient acquisition within its fish host.</title>
        <authorList>
            <person name="Yang Y."/>
            <person name="Xiong J."/>
            <person name="Zhou Z."/>
            <person name="Huo F."/>
            <person name="Miao W."/>
            <person name="Ran C."/>
            <person name="Liu Y."/>
            <person name="Zhang J."/>
            <person name="Feng J."/>
            <person name="Wang M."/>
            <person name="Wang M."/>
            <person name="Wang L."/>
            <person name="Yao B."/>
        </authorList>
    </citation>
    <scope>NUCLEOTIDE SEQUENCE [LARGE SCALE GENOMIC DNA]</scope>
    <source>
        <strain evidence="1">Wuqing</strain>
    </source>
</reference>
<dbReference type="Proteomes" id="UP000031668">
    <property type="component" value="Unassembled WGS sequence"/>
</dbReference>
<protein>
    <submittedName>
        <fullName evidence="1">Uncharacterized protein</fullName>
    </submittedName>
</protein>
<sequence length="109" mass="12490">MALQIMECMDNANPSICNDEPFYDDFLLCTRKASGNEKQGIFHHIAGNLLFEVAKTVMDRNTLSEEDNFSLVCYFKGPFTEKIKSILFAAENKILPMTQRQLVKKDVKH</sequence>
<evidence type="ECO:0000313" key="1">
    <source>
        <dbReference type="EMBL" id="KII68547.1"/>
    </source>
</evidence>
<evidence type="ECO:0000313" key="2">
    <source>
        <dbReference type="Proteomes" id="UP000031668"/>
    </source>
</evidence>
<proteinExistence type="predicted"/>
<accession>A0A0C2N3V0</accession>
<dbReference type="AlphaFoldDB" id="A0A0C2N3V0"/>
<comment type="caution">
    <text evidence="1">The sequence shown here is derived from an EMBL/GenBank/DDBJ whole genome shotgun (WGS) entry which is preliminary data.</text>
</comment>
<organism evidence="1 2">
    <name type="scientific">Thelohanellus kitauei</name>
    <name type="common">Myxosporean</name>
    <dbReference type="NCBI Taxonomy" id="669202"/>
    <lineage>
        <taxon>Eukaryota</taxon>
        <taxon>Metazoa</taxon>
        <taxon>Cnidaria</taxon>
        <taxon>Myxozoa</taxon>
        <taxon>Myxosporea</taxon>
        <taxon>Bivalvulida</taxon>
        <taxon>Platysporina</taxon>
        <taxon>Myxobolidae</taxon>
        <taxon>Thelohanellus</taxon>
    </lineage>
</organism>
<gene>
    <name evidence="1" type="ORF">RF11_11405</name>
</gene>